<gene>
    <name evidence="2" type="ORF">H9648_16375</name>
</gene>
<comment type="caution">
    <text evidence="2">The sequence shown here is derived from an EMBL/GenBank/DDBJ whole genome shotgun (WGS) entry which is preliminary data.</text>
</comment>
<protein>
    <recommendedName>
        <fullName evidence="4">YfhE family protein</fullName>
    </recommendedName>
</protein>
<evidence type="ECO:0000256" key="1">
    <source>
        <dbReference type="SAM" id="MobiDB-lite"/>
    </source>
</evidence>
<sequence>MSKKSRSKRATKQGADMVSQETTMAFSKDEQQGRKREKEERNSLGGI</sequence>
<dbReference type="RefSeq" id="WP_191754888.1">
    <property type="nucleotide sequence ID" value="NZ_JACSQM010000008.1"/>
</dbReference>
<organism evidence="2 3">
    <name type="scientific">Fictibacillus norfolkensis</name>
    <dbReference type="NCBI Taxonomy" id="2762233"/>
    <lineage>
        <taxon>Bacteria</taxon>
        <taxon>Bacillati</taxon>
        <taxon>Bacillota</taxon>
        <taxon>Bacilli</taxon>
        <taxon>Bacillales</taxon>
        <taxon>Fictibacillaceae</taxon>
        <taxon>Fictibacillus</taxon>
    </lineage>
</organism>
<accession>A0ABR8SQ60</accession>
<feature type="region of interest" description="Disordered" evidence="1">
    <location>
        <begin position="1"/>
        <end position="47"/>
    </location>
</feature>
<feature type="compositionally biased region" description="Basic residues" evidence="1">
    <location>
        <begin position="1"/>
        <end position="11"/>
    </location>
</feature>
<keyword evidence="3" id="KW-1185">Reference proteome</keyword>
<evidence type="ECO:0000313" key="3">
    <source>
        <dbReference type="Proteomes" id="UP000603641"/>
    </source>
</evidence>
<proteinExistence type="predicted"/>
<evidence type="ECO:0000313" key="2">
    <source>
        <dbReference type="EMBL" id="MBD7965641.1"/>
    </source>
</evidence>
<dbReference type="EMBL" id="JACSQM010000008">
    <property type="protein sequence ID" value="MBD7965641.1"/>
    <property type="molecule type" value="Genomic_DNA"/>
</dbReference>
<dbReference type="Proteomes" id="UP000603641">
    <property type="component" value="Unassembled WGS sequence"/>
</dbReference>
<evidence type="ECO:0008006" key="4">
    <source>
        <dbReference type="Google" id="ProtNLM"/>
    </source>
</evidence>
<name>A0ABR8SQ60_9BACL</name>
<reference evidence="2 3" key="1">
    <citation type="submission" date="2020-08" db="EMBL/GenBank/DDBJ databases">
        <title>A Genomic Blueprint of the Chicken Gut Microbiome.</title>
        <authorList>
            <person name="Gilroy R."/>
            <person name="Ravi A."/>
            <person name="Getino M."/>
            <person name="Pursley I."/>
            <person name="Horton D.L."/>
            <person name="Alikhan N.-F."/>
            <person name="Baker D."/>
            <person name="Gharbi K."/>
            <person name="Hall N."/>
            <person name="Watson M."/>
            <person name="Adriaenssens E.M."/>
            <person name="Foster-Nyarko E."/>
            <person name="Jarju S."/>
            <person name="Secka A."/>
            <person name="Antonio M."/>
            <person name="Oren A."/>
            <person name="Chaudhuri R."/>
            <person name="La Ragione R.M."/>
            <person name="Hildebrand F."/>
            <person name="Pallen M.J."/>
        </authorList>
    </citation>
    <scope>NUCLEOTIDE SEQUENCE [LARGE SCALE GENOMIC DNA]</scope>
    <source>
        <strain evidence="2 3">Sa2CUA10</strain>
    </source>
</reference>
<feature type="compositionally biased region" description="Basic and acidic residues" evidence="1">
    <location>
        <begin position="27"/>
        <end position="47"/>
    </location>
</feature>